<dbReference type="RefSeq" id="WP_153940629.1">
    <property type="nucleotide sequence ID" value="NZ_CP045571.1"/>
</dbReference>
<accession>A0A543Q1U5</accession>
<evidence type="ECO:0000313" key="2">
    <source>
        <dbReference type="Proteomes" id="UP000315403"/>
    </source>
</evidence>
<gene>
    <name evidence="1" type="ORF">DLNHIDIE_00148</name>
</gene>
<organism evidence="1 2">
    <name type="scientific">Acidithiobacillus thiooxidans ATCC 19377</name>
    <dbReference type="NCBI Taxonomy" id="637390"/>
    <lineage>
        <taxon>Bacteria</taxon>
        <taxon>Pseudomonadati</taxon>
        <taxon>Pseudomonadota</taxon>
        <taxon>Acidithiobacillia</taxon>
        <taxon>Acidithiobacillales</taxon>
        <taxon>Acidithiobacillaceae</taxon>
        <taxon>Acidithiobacillus</taxon>
    </lineage>
</organism>
<protein>
    <submittedName>
        <fullName evidence="1">Uncharacterized protein</fullName>
    </submittedName>
</protein>
<dbReference type="AlphaFoldDB" id="A0A543Q1U5"/>
<name>A0A543Q1U5_ACITH</name>
<dbReference type="EMBL" id="SZUV01000001">
    <property type="protein sequence ID" value="TQN50295.1"/>
    <property type="molecule type" value="Genomic_DNA"/>
</dbReference>
<comment type="caution">
    <text evidence="1">The sequence shown here is derived from an EMBL/GenBank/DDBJ whole genome shotgun (WGS) entry which is preliminary data.</text>
</comment>
<sequence>MIWFILLLLMGMTLLVASYISLSIFVLSEAYRIEQEEMQGVWETEKKED</sequence>
<evidence type="ECO:0000313" key="1">
    <source>
        <dbReference type="EMBL" id="TQN50295.1"/>
    </source>
</evidence>
<reference evidence="1 2" key="1">
    <citation type="submission" date="2019-03" db="EMBL/GenBank/DDBJ databases">
        <title>New insights into Acidothiobacillus thiooxidans sulfur metabolism through coupled gene expression, solution geochemistry, microscopy and spectroscopy analyses.</title>
        <authorList>
            <person name="Camacho D."/>
            <person name="Frazao R."/>
            <person name="Fouillen A."/>
            <person name="Nanci A."/>
            <person name="Lang B.F."/>
            <person name="Apte S.C."/>
            <person name="Baron C."/>
            <person name="Warren L.A."/>
        </authorList>
    </citation>
    <scope>NUCLEOTIDE SEQUENCE [LARGE SCALE GENOMIC DNA]</scope>
    <source>
        <strain evidence="1 2">ATCC 19377</strain>
    </source>
</reference>
<dbReference type="Proteomes" id="UP000315403">
    <property type="component" value="Unassembled WGS sequence"/>
</dbReference>
<proteinExistence type="predicted"/>
<dbReference type="GeneID" id="60696078"/>